<organism evidence="5 6">
    <name type="scientific">Saccharomycopsis crataegensis</name>
    <dbReference type="NCBI Taxonomy" id="43959"/>
    <lineage>
        <taxon>Eukaryota</taxon>
        <taxon>Fungi</taxon>
        <taxon>Dikarya</taxon>
        <taxon>Ascomycota</taxon>
        <taxon>Saccharomycotina</taxon>
        <taxon>Saccharomycetes</taxon>
        <taxon>Saccharomycopsidaceae</taxon>
        <taxon>Saccharomycopsis</taxon>
    </lineage>
</organism>
<feature type="compositionally biased region" description="Polar residues" evidence="3">
    <location>
        <begin position="138"/>
        <end position="149"/>
    </location>
</feature>
<feature type="region of interest" description="Disordered" evidence="3">
    <location>
        <begin position="1"/>
        <end position="34"/>
    </location>
</feature>
<dbReference type="InterPro" id="IPR016024">
    <property type="entry name" value="ARM-type_fold"/>
</dbReference>
<dbReference type="InterPro" id="IPR033712">
    <property type="entry name" value="Pumilio_RNA-bd"/>
</dbReference>
<feature type="repeat" description="Pumilio" evidence="2">
    <location>
        <begin position="927"/>
        <end position="964"/>
    </location>
</feature>
<feature type="region of interest" description="Disordered" evidence="3">
    <location>
        <begin position="99"/>
        <end position="215"/>
    </location>
</feature>
<feature type="region of interest" description="Disordered" evidence="3">
    <location>
        <begin position="53"/>
        <end position="77"/>
    </location>
</feature>
<feature type="compositionally biased region" description="Polar residues" evidence="3">
    <location>
        <begin position="101"/>
        <end position="114"/>
    </location>
</feature>
<dbReference type="EMBL" id="BTFZ01000004">
    <property type="protein sequence ID" value="GMM34946.1"/>
    <property type="molecule type" value="Genomic_DNA"/>
</dbReference>
<sequence>MGIISGSSVIGSTGGSGTDSAQSTTTASAASTSATFHQRRVSSSFVHDFFRNSSSTSNDLTPNAKKLSSTSPLFGDSSDNSISTGSIANTSLGNLSGAATGATSSMNGGSTTEPPATDLDLNTVLGDLDLDYNEPTRRPSSNGTSSATSYRLADPGAASQQPPNAKTSSASSNSSSGTITAGSLNPEKKKHQHSWSLASNFVPGQPDSSSFDPTITPLDHIKSRFAHAASRSVSGPSFTSSYLENKINLDSLNKNGSGENLLLHGTRSGGSSGTNYSAAGYKLGNANINNDANSSFDESRSTANYPLSEIDPNLISTNFSGSSNKVPIMNHPNGVQQQPALWQKPLKTRFIDHQNNASGANHKRSWSIASYSVVQNDSDKPNSMGSHNPTNVISNKPNSADMESELAVVQEIPTPTSASTSTSGSVTRSNSMSFSQSYQQQQPQQQSQQPRQYNGYAMNNNAPQVGLNGYAAQPQVNPMAGMNVNPMMGMNGLTNMNLMNMNMNLAGGVAGAPSSAPGSGYPPNMPLQVSNGSMIHNLGNNGSGMVMQMAPPQFMSMNNHPLAQNPHISQQDVNNRMTGQQPPQQRELNNMRLGGNPGNNGFNQQSGFQNNGYQNNYQRRYNNNNNNNVNPKFMKNGDSGFANGNLNNNKFANNANGLGAGNSMGSGNNFSNGSNNKFGFGNHGHPNSFNNMEANSNNGNRKRSGNGDDGSRFVSVTIDDFKGQVYSLCKDQHGCRFLQRQLDLYDVNSNSHNNNQSSDSNDAASGTKSRPENYAATIIFNEIYLHIVELMTDQFGNYLIQKLLDQITTKQRITLIKNSSSNFISIALDSHGTRALQKLIDVISTQEENLIIIDAFANDIVSLSRDLNGNHVVQKILTKFNYRPENIQFIFDAACEHCIKISTHRHGCCVLQRCLDYGSLDQCKQLSLVIARNCLNLAVDPFGNYVVQYVLSKGEEESIGIIVESVLQKVLFLSTHKFGSNVIEKVLRIDGLSSLVIEEILKSSSTGPTTNTMITTDGDITSPDSFMVTQNIFLSKLLHDPYGNYVLQTVLDVAEKPTKFNQLADLIRPLLPTVRNTAHGRRIATKVAVVSGGSLDA</sequence>
<feature type="repeat" description="Pumilio" evidence="2">
    <location>
        <begin position="1027"/>
        <end position="1065"/>
    </location>
</feature>
<dbReference type="Proteomes" id="UP001360560">
    <property type="component" value="Unassembled WGS sequence"/>
</dbReference>
<accession>A0AAV5QJT5</accession>
<feature type="region of interest" description="Disordered" evidence="3">
    <location>
        <begin position="675"/>
        <end position="709"/>
    </location>
</feature>
<feature type="region of interest" description="Disordered" evidence="3">
    <location>
        <begin position="576"/>
        <end position="641"/>
    </location>
</feature>
<feature type="repeat" description="Pumilio" evidence="2">
    <location>
        <begin position="855"/>
        <end position="892"/>
    </location>
</feature>
<feature type="compositionally biased region" description="Low complexity" evidence="3">
    <location>
        <begin position="18"/>
        <end position="34"/>
    </location>
</feature>
<feature type="repeat" description="Pumilio" evidence="2">
    <location>
        <begin position="782"/>
        <end position="817"/>
    </location>
</feature>
<feature type="region of interest" description="Disordered" evidence="3">
    <location>
        <begin position="748"/>
        <end position="768"/>
    </location>
</feature>
<dbReference type="Pfam" id="PF00806">
    <property type="entry name" value="PUF"/>
    <property type="match status" value="8"/>
</dbReference>
<feature type="compositionally biased region" description="Polar residues" evidence="3">
    <location>
        <begin position="377"/>
        <end position="398"/>
    </location>
</feature>
<evidence type="ECO:0000256" key="2">
    <source>
        <dbReference type="PROSITE-ProRule" id="PRU00317"/>
    </source>
</evidence>
<dbReference type="CDD" id="cd07920">
    <property type="entry name" value="Pumilio"/>
    <property type="match status" value="1"/>
</dbReference>
<dbReference type="InterPro" id="IPR001313">
    <property type="entry name" value="Pumilio_RNA-bd_rpt"/>
</dbReference>
<dbReference type="RefSeq" id="XP_064851946.1">
    <property type="nucleotide sequence ID" value="XM_064995874.1"/>
</dbReference>
<evidence type="ECO:0000256" key="1">
    <source>
        <dbReference type="ARBA" id="ARBA00022737"/>
    </source>
</evidence>
<dbReference type="GO" id="GO:0005737">
    <property type="term" value="C:cytoplasm"/>
    <property type="evidence" value="ECO:0007669"/>
    <property type="project" value="TreeGrafter"/>
</dbReference>
<comment type="caution">
    <text evidence="5">The sequence shown here is derived from an EMBL/GenBank/DDBJ whole genome shotgun (WGS) entry which is preliminary data.</text>
</comment>
<dbReference type="GO" id="GO:0010629">
    <property type="term" value="P:negative regulation of gene expression"/>
    <property type="evidence" value="ECO:0007669"/>
    <property type="project" value="UniProtKB-ARBA"/>
</dbReference>
<feature type="compositionally biased region" description="Polar residues" evidence="3">
    <location>
        <begin position="576"/>
        <end position="588"/>
    </location>
</feature>
<feature type="compositionally biased region" description="Low complexity" evidence="3">
    <location>
        <begin position="748"/>
        <end position="765"/>
    </location>
</feature>
<evidence type="ECO:0000313" key="6">
    <source>
        <dbReference type="Proteomes" id="UP001360560"/>
    </source>
</evidence>
<feature type="repeat" description="Pumilio" evidence="2">
    <location>
        <begin position="965"/>
        <end position="1002"/>
    </location>
</feature>
<feature type="repeat" description="Pumilio" evidence="2">
    <location>
        <begin position="818"/>
        <end position="854"/>
    </location>
</feature>
<evidence type="ECO:0000256" key="3">
    <source>
        <dbReference type="SAM" id="MobiDB-lite"/>
    </source>
</evidence>
<feature type="region of interest" description="Disordered" evidence="3">
    <location>
        <begin position="377"/>
        <end position="460"/>
    </location>
</feature>
<feature type="compositionally biased region" description="Low complexity" evidence="3">
    <location>
        <begin position="164"/>
        <end position="183"/>
    </location>
</feature>
<dbReference type="FunFam" id="1.25.10.10:FF:000237">
    <property type="entry name" value="Pumilio homolog 9"/>
    <property type="match status" value="1"/>
</dbReference>
<proteinExistence type="predicted"/>
<evidence type="ECO:0000313" key="5">
    <source>
        <dbReference type="EMBL" id="GMM34946.1"/>
    </source>
</evidence>
<evidence type="ECO:0000259" key="4">
    <source>
        <dbReference type="PROSITE" id="PS50303"/>
    </source>
</evidence>
<dbReference type="SUPFAM" id="SSF48371">
    <property type="entry name" value="ARM repeat"/>
    <property type="match status" value="1"/>
</dbReference>
<keyword evidence="1" id="KW-0677">Repeat</keyword>
<dbReference type="GO" id="GO:0010608">
    <property type="term" value="P:post-transcriptional regulation of gene expression"/>
    <property type="evidence" value="ECO:0007669"/>
    <property type="project" value="TreeGrafter"/>
</dbReference>
<dbReference type="PROSITE" id="PS50303">
    <property type="entry name" value="PUM_HD"/>
    <property type="match status" value="1"/>
</dbReference>
<dbReference type="GeneID" id="90072925"/>
<gene>
    <name evidence="5" type="ORF">DASC09_022710</name>
</gene>
<feature type="compositionally biased region" description="Low complexity" evidence="3">
    <location>
        <begin position="1"/>
        <end position="11"/>
    </location>
</feature>
<name>A0AAV5QJT5_9ASCO</name>
<protein>
    <submittedName>
        <fullName evidence="5">Puf4 protein</fullName>
    </submittedName>
</protein>
<dbReference type="InterPro" id="IPR033133">
    <property type="entry name" value="PUM-HD"/>
</dbReference>
<dbReference type="PANTHER" id="PTHR12537:SF13">
    <property type="entry name" value="PUMILIO HOMOLOGY DOMAIN FAMILY MEMBER 4"/>
    <property type="match status" value="1"/>
</dbReference>
<dbReference type="AlphaFoldDB" id="A0AAV5QJT5"/>
<dbReference type="Gene3D" id="1.25.10.10">
    <property type="entry name" value="Leucine-rich Repeat Variant"/>
    <property type="match status" value="1"/>
</dbReference>
<dbReference type="PANTHER" id="PTHR12537">
    <property type="entry name" value="RNA BINDING PROTEIN PUMILIO-RELATED"/>
    <property type="match status" value="1"/>
</dbReference>
<feature type="compositionally biased region" description="Low complexity" evidence="3">
    <location>
        <begin position="687"/>
        <end position="699"/>
    </location>
</feature>
<keyword evidence="6" id="KW-1185">Reference proteome</keyword>
<dbReference type="PROSITE" id="PS50302">
    <property type="entry name" value="PUM"/>
    <property type="match status" value="6"/>
</dbReference>
<dbReference type="InterPro" id="IPR011989">
    <property type="entry name" value="ARM-like"/>
</dbReference>
<feature type="compositionally biased region" description="Low complexity" evidence="3">
    <location>
        <begin position="414"/>
        <end position="454"/>
    </location>
</feature>
<dbReference type="SMART" id="SM00025">
    <property type="entry name" value="Pumilio"/>
    <property type="match status" value="8"/>
</dbReference>
<dbReference type="GO" id="GO:0003729">
    <property type="term" value="F:mRNA binding"/>
    <property type="evidence" value="ECO:0007669"/>
    <property type="project" value="UniProtKB-ARBA"/>
</dbReference>
<feature type="compositionally biased region" description="Low complexity" evidence="3">
    <location>
        <begin position="599"/>
        <end position="631"/>
    </location>
</feature>
<reference evidence="5 6" key="1">
    <citation type="journal article" date="2023" name="Elife">
        <title>Identification of key yeast species and microbe-microbe interactions impacting larval growth of Drosophila in the wild.</title>
        <authorList>
            <person name="Mure A."/>
            <person name="Sugiura Y."/>
            <person name="Maeda R."/>
            <person name="Honda K."/>
            <person name="Sakurai N."/>
            <person name="Takahashi Y."/>
            <person name="Watada M."/>
            <person name="Katoh T."/>
            <person name="Gotoh A."/>
            <person name="Gotoh Y."/>
            <person name="Taniguchi I."/>
            <person name="Nakamura K."/>
            <person name="Hayashi T."/>
            <person name="Katayama T."/>
            <person name="Uemura T."/>
            <person name="Hattori Y."/>
        </authorList>
    </citation>
    <scope>NUCLEOTIDE SEQUENCE [LARGE SCALE GENOMIC DNA]</scope>
    <source>
        <strain evidence="5 6">SC-9</strain>
    </source>
</reference>
<feature type="domain" description="PUM-HD" evidence="4">
    <location>
        <begin position="698"/>
        <end position="1091"/>
    </location>
</feature>